<dbReference type="AlphaFoldDB" id="A0A444WF38"/>
<dbReference type="Proteomes" id="UP000289775">
    <property type="component" value="Unassembled WGS sequence"/>
</dbReference>
<proteinExistence type="predicted"/>
<dbReference type="RefSeq" id="WP_129750230.1">
    <property type="nucleotide sequence ID" value="NZ_JUIW01000003.1"/>
</dbReference>
<keyword evidence="1" id="KW-0812">Transmembrane</keyword>
<keyword evidence="3" id="KW-1185">Reference proteome</keyword>
<feature type="transmembrane region" description="Helical" evidence="1">
    <location>
        <begin position="46"/>
        <end position="70"/>
    </location>
</feature>
<comment type="caution">
    <text evidence="2">The sequence shown here is derived from an EMBL/GenBank/DDBJ whole genome shotgun (WGS) entry which is preliminary data.</text>
</comment>
<evidence type="ECO:0000256" key="1">
    <source>
        <dbReference type="SAM" id="Phobius"/>
    </source>
</evidence>
<accession>A0A444WF38</accession>
<protein>
    <submittedName>
        <fullName evidence="2">Uncharacterized protein</fullName>
    </submittedName>
</protein>
<sequence length="71" mass="8090">MRTLFLAENLGMLVLYVFFTAIIISLIIITMLNFAFARRVKNWWQIIAFIVLALLVPVGVCRCVISFIGVL</sequence>
<evidence type="ECO:0000313" key="2">
    <source>
        <dbReference type="EMBL" id="RYJ44471.1"/>
    </source>
</evidence>
<reference evidence="2 3" key="1">
    <citation type="submission" date="2014-12" db="EMBL/GenBank/DDBJ databases">
        <title>Genome sequence of Flavobacterium beibuense RSKm HC5.</title>
        <authorList>
            <person name="Kim J.F."/>
            <person name="Song J.Y."/>
            <person name="Kwak M.-J."/>
            <person name="Lee S.-W."/>
        </authorList>
    </citation>
    <scope>NUCLEOTIDE SEQUENCE [LARGE SCALE GENOMIC DNA]</scope>
    <source>
        <strain evidence="2 3">RSKm HC5</strain>
    </source>
</reference>
<gene>
    <name evidence="2" type="ORF">NU09_1081</name>
</gene>
<keyword evidence="1" id="KW-1133">Transmembrane helix</keyword>
<evidence type="ECO:0000313" key="3">
    <source>
        <dbReference type="Proteomes" id="UP000289775"/>
    </source>
</evidence>
<organism evidence="2 3">
    <name type="scientific">Flavobacterium beibuense</name>
    <dbReference type="NCBI Taxonomy" id="657326"/>
    <lineage>
        <taxon>Bacteria</taxon>
        <taxon>Pseudomonadati</taxon>
        <taxon>Bacteroidota</taxon>
        <taxon>Flavobacteriia</taxon>
        <taxon>Flavobacteriales</taxon>
        <taxon>Flavobacteriaceae</taxon>
        <taxon>Flavobacterium</taxon>
    </lineage>
</organism>
<name>A0A444WF38_9FLAO</name>
<feature type="transmembrane region" description="Helical" evidence="1">
    <location>
        <begin position="12"/>
        <end position="34"/>
    </location>
</feature>
<keyword evidence="1" id="KW-0472">Membrane</keyword>
<dbReference type="EMBL" id="JUIW01000003">
    <property type="protein sequence ID" value="RYJ44471.1"/>
    <property type="molecule type" value="Genomic_DNA"/>
</dbReference>
<dbReference type="OrthoDB" id="9854649at2"/>